<dbReference type="InterPro" id="IPR004864">
    <property type="entry name" value="LEA_2"/>
</dbReference>
<protein>
    <submittedName>
        <fullName evidence="3">LEA type 2 family protein</fullName>
    </submittedName>
</protein>
<proteinExistence type="predicted"/>
<dbReference type="InterPro" id="IPR045043">
    <property type="entry name" value="Lea14-like"/>
</dbReference>
<dbReference type="Pfam" id="PF03168">
    <property type="entry name" value="LEA_2"/>
    <property type="match status" value="2"/>
</dbReference>
<name>A0ABW5IG77_9BACT</name>
<feature type="domain" description="Late embryogenesis abundant protein LEA-2 subgroup" evidence="2">
    <location>
        <begin position="56"/>
        <end position="149"/>
    </location>
</feature>
<feature type="domain" description="Late embryogenesis abundant protein LEA-2 subgroup" evidence="2">
    <location>
        <begin position="319"/>
        <end position="404"/>
    </location>
</feature>
<sequence>MSGKKKGWIIFALLLLVVIGGAVYFILKKKYYPKVEGLEYLKLELAKDTAQVKAGVQVQNRIPLSISLDSINYAITDEGDTLGWGQMTTDHTLPPLGDKVVDFSMELDFEKYRKHLQEQQGKDSLRLDVAMDVYFDLPIISQKSITVNRQLTVPVAKAPKMEVQDLIVRSFSPDSGYSFLLKIDATNKNLPGLIIDNFRYDIQIDSLQFTGGVDTTFHLQKGSKLLEVPLQLKTSDAIALIEKKLSGDDLWKYDAKIQAQISSDHPIFDSFRLTVAKSGELDISKMGTGENYLPTVKQIKRLEIDSNEEQTRLNANIVVHNPAPIPFYIDSASYYIRHKGQVIASGKKDFEKILPKSGDQSLNLQLLVDESAYQQFMKKVQDQKKVNLEVELNLVYNLPEAKRQKISLRRQVQVPVPGQAGIQVAGLEVKELDPKKGAQLNLKLKVESSNLPNLRIKNLDYRLQLSDDILLTGQTKEPIRVSEENAIVEVPIHLSADDVNQLIRKALKGNTNWAYELQATAKILSDNDILGPTKINLEFTGDLELAKGTGGQKLLPQITSIDTLEVTIAYDTAWVRLNIKVRNPLPVPFYVDSLALKLTHEQDTIAFARENVNKILPAEGTQTAWITLAVNYETWRNHLVHHQEQDSMLLKEFVTLVFHIDDLESQQVSFVNEFQVPTPKVPVTKLKKVKLRGFSFTKGILVTGLVQVNNANTKGLEISDITYNVCVEKLLDVCGTINRTYDIPLGTSIVKVPLNLGIGEAFRAFFARLMGKSKTRNLYINSSATIDTANPKIKNTYVRFEKWEKSILFNKNKKSGTRNETSE</sequence>
<keyword evidence="4" id="KW-1185">Reference proteome</keyword>
<dbReference type="Gene3D" id="2.60.40.1820">
    <property type="match status" value="6"/>
</dbReference>
<dbReference type="RefSeq" id="WP_377502419.1">
    <property type="nucleotide sequence ID" value="NZ_JBHULU010000001.1"/>
</dbReference>
<keyword evidence="1" id="KW-0812">Transmembrane</keyword>
<dbReference type="PANTHER" id="PTHR31459">
    <property type="match status" value="1"/>
</dbReference>
<evidence type="ECO:0000313" key="3">
    <source>
        <dbReference type="EMBL" id="MFD2512400.1"/>
    </source>
</evidence>
<evidence type="ECO:0000313" key="4">
    <source>
        <dbReference type="Proteomes" id="UP001597544"/>
    </source>
</evidence>
<accession>A0ABW5IG77</accession>
<evidence type="ECO:0000259" key="2">
    <source>
        <dbReference type="Pfam" id="PF03168"/>
    </source>
</evidence>
<evidence type="ECO:0000256" key="1">
    <source>
        <dbReference type="SAM" id="Phobius"/>
    </source>
</evidence>
<keyword evidence="1" id="KW-0472">Membrane</keyword>
<feature type="transmembrane region" description="Helical" evidence="1">
    <location>
        <begin position="7"/>
        <end position="27"/>
    </location>
</feature>
<dbReference type="Proteomes" id="UP001597544">
    <property type="component" value="Unassembled WGS sequence"/>
</dbReference>
<organism evidence="3 4">
    <name type="scientific">Pontibacter locisalis</name>
    <dbReference type="NCBI Taxonomy" id="1719035"/>
    <lineage>
        <taxon>Bacteria</taxon>
        <taxon>Pseudomonadati</taxon>
        <taxon>Bacteroidota</taxon>
        <taxon>Cytophagia</taxon>
        <taxon>Cytophagales</taxon>
        <taxon>Hymenobacteraceae</taxon>
        <taxon>Pontibacter</taxon>
    </lineage>
</organism>
<keyword evidence="1" id="KW-1133">Transmembrane helix</keyword>
<comment type="caution">
    <text evidence="3">The sequence shown here is derived from an EMBL/GenBank/DDBJ whole genome shotgun (WGS) entry which is preliminary data.</text>
</comment>
<dbReference type="SUPFAM" id="SSF117070">
    <property type="entry name" value="LEA14-like"/>
    <property type="match status" value="5"/>
</dbReference>
<dbReference type="PANTHER" id="PTHR31459:SF2">
    <property type="entry name" value="OS03G0843300 PROTEIN"/>
    <property type="match status" value="1"/>
</dbReference>
<reference evidence="4" key="1">
    <citation type="journal article" date="2019" name="Int. J. Syst. Evol. Microbiol.">
        <title>The Global Catalogue of Microorganisms (GCM) 10K type strain sequencing project: providing services to taxonomists for standard genome sequencing and annotation.</title>
        <authorList>
            <consortium name="The Broad Institute Genomics Platform"/>
            <consortium name="The Broad Institute Genome Sequencing Center for Infectious Disease"/>
            <person name="Wu L."/>
            <person name="Ma J."/>
        </authorList>
    </citation>
    <scope>NUCLEOTIDE SEQUENCE [LARGE SCALE GENOMIC DNA]</scope>
    <source>
        <strain evidence="4">KCTC 42498</strain>
    </source>
</reference>
<gene>
    <name evidence="3" type="ORF">ACFSRY_00860</name>
</gene>
<dbReference type="EMBL" id="JBHULU010000001">
    <property type="protein sequence ID" value="MFD2512400.1"/>
    <property type="molecule type" value="Genomic_DNA"/>
</dbReference>